<evidence type="ECO:0000256" key="16">
    <source>
        <dbReference type="ARBA" id="ARBA00046514"/>
    </source>
</evidence>
<evidence type="ECO:0000256" key="4">
    <source>
        <dbReference type="ARBA" id="ARBA00012483"/>
    </source>
</evidence>
<dbReference type="GO" id="GO:0000209">
    <property type="term" value="P:protein polyubiquitination"/>
    <property type="evidence" value="ECO:0007669"/>
    <property type="project" value="TreeGrafter"/>
</dbReference>
<keyword evidence="12" id="KW-0832">Ubl conjugation</keyword>
<dbReference type="FunFam" id="2.60.40.10:FF:000198">
    <property type="entry name" value="Tripartite motif-containing protein 2"/>
    <property type="match status" value="1"/>
</dbReference>
<keyword evidence="24" id="KW-1185">Reference proteome</keyword>
<evidence type="ECO:0000256" key="8">
    <source>
        <dbReference type="ARBA" id="ARBA00022737"/>
    </source>
</evidence>
<keyword evidence="9 17" id="KW-0863">Zinc-finger</keyword>
<evidence type="ECO:0000256" key="13">
    <source>
        <dbReference type="ARBA" id="ARBA00039484"/>
    </source>
</evidence>
<evidence type="ECO:0000256" key="19">
    <source>
        <dbReference type="PROSITE-ProRule" id="PRU00504"/>
    </source>
</evidence>
<comment type="similarity">
    <text evidence="3">Belongs to the TRIM/RBCC family.</text>
</comment>
<protein>
    <recommendedName>
        <fullName evidence="13">Tripartite motif-containing protein 2</fullName>
        <ecNumber evidence="4">2.3.2.27</ecNumber>
    </recommendedName>
    <alternativeName>
        <fullName evidence="14">E3 ubiquitin-protein ligase TRIM2</fullName>
    </alternativeName>
    <alternativeName>
        <fullName evidence="15">RING-type E3 ubiquitin transferase TRIM2</fullName>
    </alternativeName>
</protein>
<feature type="repeat" description="NHL" evidence="19">
    <location>
        <begin position="433"/>
        <end position="476"/>
    </location>
</feature>
<keyword evidence="20" id="KW-0175">Coiled coil</keyword>
<dbReference type="Proteomes" id="UP000265100">
    <property type="component" value="Chromosome 3"/>
</dbReference>
<feature type="repeat" description="NHL" evidence="19">
    <location>
        <begin position="522"/>
        <end position="565"/>
    </location>
</feature>
<dbReference type="Gene3D" id="3.30.160.60">
    <property type="entry name" value="Classic Zinc Finger"/>
    <property type="match status" value="1"/>
</dbReference>
<evidence type="ECO:0000256" key="15">
    <source>
        <dbReference type="ARBA" id="ARBA00043214"/>
    </source>
</evidence>
<dbReference type="Gene3D" id="2.60.40.10">
    <property type="entry name" value="Immunoglobulins"/>
    <property type="match status" value="1"/>
</dbReference>
<feature type="region of interest" description="Disordered" evidence="21">
    <location>
        <begin position="348"/>
        <end position="384"/>
    </location>
</feature>
<dbReference type="InterPro" id="IPR000315">
    <property type="entry name" value="Znf_B-box"/>
</dbReference>
<dbReference type="SUPFAM" id="SSF81296">
    <property type="entry name" value="E set domains"/>
    <property type="match status" value="1"/>
</dbReference>
<dbReference type="GO" id="GO:0043161">
    <property type="term" value="P:proteasome-mediated ubiquitin-dependent protein catabolic process"/>
    <property type="evidence" value="ECO:0007669"/>
    <property type="project" value="TreeGrafter"/>
</dbReference>
<evidence type="ECO:0000259" key="22">
    <source>
        <dbReference type="PROSITE" id="PS50119"/>
    </source>
</evidence>
<evidence type="ECO:0000256" key="3">
    <source>
        <dbReference type="ARBA" id="ARBA00008518"/>
    </source>
</evidence>
<dbReference type="FunFam" id="2.120.10.30:FF:000004">
    <property type="entry name" value="Tripartite motif containing 2"/>
    <property type="match status" value="1"/>
</dbReference>
<dbReference type="SMART" id="SM00502">
    <property type="entry name" value="BBC"/>
    <property type="match status" value="1"/>
</dbReference>
<feature type="repeat" description="NHL" evidence="19">
    <location>
        <begin position="477"/>
        <end position="518"/>
    </location>
</feature>
<feature type="compositionally biased region" description="Basic residues" evidence="21">
    <location>
        <begin position="350"/>
        <end position="364"/>
    </location>
</feature>
<evidence type="ECO:0000256" key="14">
    <source>
        <dbReference type="ARBA" id="ARBA00041590"/>
    </source>
</evidence>
<dbReference type="CDD" id="cd14960">
    <property type="entry name" value="NHL_TRIM2_like"/>
    <property type="match status" value="1"/>
</dbReference>
<feature type="repeat" description="Filamin" evidence="18">
    <location>
        <begin position="236"/>
        <end position="337"/>
    </location>
</feature>
<evidence type="ECO:0000256" key="21">
    <source>
        <dbReference type="SAM" id="MobiDB-lite"/>
    </source>
</evidence>
<dbReference type="SUPFAM" id="SSF57845">
    <property type="entry name" value="B-box zinc-binding domain"/>
    <property type="match status" value="1"/>
</dbReference>
<keyword evidence="8" id="KW-0677">Repeat</keyword>
<dbReference type="InterPro" id="IPR013783">
    <property type="entry name" value="Ig-like_fold"/>
</dbReference>
<dbReference type="Pfam" id="PF01436">
    <property type="entry name" value="NHL"/>
    <property type="match status" value="6"/>
</dbReference>
<keyword evidence="11" id="KW-0862">Zinc</keyword>
<keyword evidence="7" id="KW-0479">Metal-binding</keyword>
<dbReference type="PANTHER" id="PTHR24104:SF23">
    <property type="entry name" value="RING-TYPE E3 UBIQUITIN TRANSFERASE"/>
    <property type="match status" value="1"/>
</dbReference>
<dbReference type="GO" id="GO:0008270">
    <property type="term" value="F:zinc ion binding"/>
    <property type="evidence" value="ECO:0007669"/>
    <property type="project" value="UniProtKB-KW"/>
</dbReference>
<dbReference type="PANTHER" id="PTHR24104">
    <property type="entry name" value="E3 UBIQUITIN-PROTEIN LIGASE NHLRC1-RELATED"/>
    <property type="match status" value="1"/>
</dbReference>
<comment type="subunit">
    <text evidence="16">Forms homooligomers. Interacts with TRIM3; this interaction reduces TRIM2 activity. Interacts with myosin V; myosin V may not be a substrate for ubiquitination. Interacts with NEFL. Interacts with phosphorylated BCL2L11. Interacts with SIRPA.</text>
</comment>
<dbReference type="EC" id="2.3.2.27" evidence="4"/>
<dbReference type="InterPro" id="IPR003649">
    <property type="entry name" value="Bbox_C"/>
</dbReference>
<dbReference type="PROSITE" id="PS51125">
    <property type="entry name" value="NHL"/>
    <property type="match status" value="6"/>
</dbReference>
<dbReference type="SMART" id="SM00557">
    <property type="entry name" value="IG_FLMN"/>
    <property type="match status" value="1"/>
</dbReference>
<reference evidence="23" key="2">
    <citation type="submission" date="2025-08" db="UniProtKB">
        <authorList>
            <consortium name="Ensembl"/>
        </authorList>
    </citation>
    <scope>IDENTIFICATION</scope>
</reference>
<evidence type="ECO:0000256" key="12">
    <source>
        <dbReference type="ARBA" id="ARBA00022843"/>
    </source>
</evidence>
<dbReference type="InterPro" id="IPR057750">
    <property type="entry name" value="TRIM2/3_C"/>
</dbReference>
<feature type="coiled-coil region" evidence="20">
    <location>
        <begin position="71"/>
        <end position="126"/>
    </location>
</feature>
<dbReference type="FunFam" id="2.120.10.30:FF:000007">
    <property type="entry name" value="Putative tripartite motif-containing protein 2"/>
    <property type="match status" value="1"/>
</dbReference>
<accession>A0AAX7VW10</accession>
<dbReference type="GO" id="GO:0007399">
    <property type="term" value="P:nervous system development"/>
    <property type="evidence" value="ECO:0007669"/>
    <property type="project" value="UniProtKB-ARBA"/>
</dbReference>
<dbReference type="SUPFAM" id="SSF101898">
    <property type="entry name" value="NHL repeat"/>
    <property type="match status" value="1"/>
</dbReference>
<dbReference type="Ensembl" id="ENSACLT00000081458.1">
    <property type="protein sequence ID" value="ENSACLP00000080076.1"/>
    <property type="gene ID" value="ENSACLG00000015384.2"/>
</dbReference>
<name>A0AAX7VW10_ASTCA</name>
<evidence type="ECO:0000256" key="1">
    <source>
        <dbReference type="ARBA" id="ARBA00000900"/>
    </source>
</evidence>
<dbReference type="InterPro" id="IPR050952">
    <property type="entry name" value="TRIM-NHL_E3_ligases"/>
</dbReference>
<dbReference type="InterPro" id="IPR011042">
    <property type="entry name" value="6-blade_b-propeller_TolB-like"/>
</dbReference>
<dbReference type="InterPro" id="IPR017868">
    <property type="entry name" value="Filamin/ABP280_repeat-like"/>
</dbReference>
<reference evidence="23" key="3">
    <citation type="submission" date="2025-09" db="UniProtKB">
        <authorList>
            <consortium name="Ensembl"/>
        </authorList>
    </citation>
    <scope>IDENTIFICATION</scope>
</reference>
<dbReference type="InterPro" id="IPR001258">
    <property type="entry name" value="NHL_repeat"/>
</dbReference>
<evidence type="ECO:0000256" key="18">
    <source>
        <dbReference type="PROSITE-ProRule" id="PRU00087"/>
    </source>
</evidence>
<dbReference type="Pfam" id="PF00630">
    <property type="entry name" value="Filamin"/>
    <property type="match status" value="1"/>
</dbReference>
<feature type="repeat" description="NHL" evidence="19">
    <location>
        <begin position="386"/>
        <end position="429"/>
    </location>
</feature>
<evidence type="ECO:0000256" key="2">
    <source>
        <dbReference type="ARBA" id="ARBA00004906"/>
    </source>
</evidence>
<evidence type="ECO:0000256" key="5">
    <source>
        <dbReference type="ARBA" id="ARBA00022553"/>
    </source>
</evidence>
<dbReference type="GO" id="GO:0061630">
    <property type="term" value="F:ubiquitin protein ligase activity"/>
    <property type="evidence" value="ECO:0007669"/>
    <property type="project" value="UniProtKB-EC"/>
</dbReference>
<evidence type="ECO:0000256" key="17">
    <source>
        <dbReference type="PROSITE-ProRule" id="PRU00024"/>
    </source>
</evidence>
<dbReference type="Gene3D" id="2.120.10.30">
    <property type="entry name" value="TolB, C-terminal domain"/>
    <property type="match status" value="2"/>
</dbReference>
<keyword evidence="5" id="KW-0597">Phosphoprotein</keyword>
<dbReference type="PROSITE" id="PS50119">
    <property type="entry name" value="ZF_BBOX"/>
    <property type="match status" value="1"/>
</dbReference>
<feature type="repeat" description="NHL" evidence="19">
    <location>
        <begin position="613"/>
        <end position="656"/>
    </location>
</feature>
<keyword evidence="10" id="KW-0833">Ubl conjugation pathway</keyword>
<dbReference type="AlphaFoldDB" id="A0AAX7VW10"/>
<evidence type="ECO:0000256" key="11">
    <source>
        <dbReference type="ARBA" id="ARBA00022833"/>
    </source>
</evidence>
<sequence>TQPDKQTNGTNYILAIMGHSILNSVASLSSFLPSCKPFNLQVADLYCSACKCALCEDCLPNHAEHPKVALSQALEQHRNNLQERLGTVQDRLPQISDVLSFVKEILQQLTNQRASIEEDIQSSFEDLHKQLDVRKSVLLMELEVTYGLKQKVLQAQIDSLLRGEGDITTTCTQAEEALAGDPCVASLQVERELWERLGELAGLGLPCQPEENDQLDLVMETDGLRKSIHNLGTIVTTSAVASQSEAMGAGLEQCIVGHPASVTIVTRDKSGGACKSGNAILSAEVFTPDGSIVDGEIVDHKNGTYEFVYTVPKEGDFSLALRLYDQHIKGSPFKLTVTKTLEAELDVGAKRRGKSPGQKKKGSKRASSALGTPRRKTQNPIEDDLIFRIGTKGRNKGEFTNLQGVAASSNGRILIADSNNQCVQIFSNEGEFKSRFGVRGRSPGQLQRPTGVAVHPSGDIIIADYDNKWVSIFSCEGKFKAKLGSGRLMGPKGVSVDQNGHVIVVDNKACTVFIFQLTGKLITKFGSRGNGDKQFAGPHFAAVNKNNEIIVTDFHNHSVKVFTLEGELVLKFGSNGEGNGQFNAPTGVAVDINGNIIVADWGNSRIQVFDGSGSFLSYINTSADPLYGPQGLALTSDGHVVVADSGNHCFKVYRYLQ</sequence>
<dbReference type="InterPro" id="IPR014756">
    <property type="entry name" value="Ig_E-set"/>
</dbReference>
<dbReference type="PROSITE" id="PS50194">
    <property type="entry name" value="FILAMIN_REPEAT"/>
    <property type="match status" value="1"/>
</dbReference>
<evidence type="ECO:0000256" key="6">
    <source>
        <dbReference type="ARBA" id="ARBA00022679"/>
    </source>
</evidence>
<evidence type="ECO:0000256" key="10">
    <source>
        <dbReference type="ARBA" id="ARBA00022786"/>
    </source>
</evidence>
<keyword evidence="6" id="KW-0808">Transferase</keyword>
<comment type="pathway">
    <text evidence="2">Protein modification; protein ubiquitination.</text>
</comment>
<dbReference type="GeneTree" id="ENSGT00940000155905"/>
<evidence type="ECO:0000313" key="23">
    <source>
        <dbReference type="Ensembl" id="ENSACLP00000080076.1"/>
    </source>
</evidence>
<reference evidence="23" key="1">
    <citation type="submission" date="2018-05" db="EMBL/GenBank/DDBJ databases">
        <authorList>
            <person name="Datahose"/>
        </authorList>
    </citation>
    <scope>NUCLEOTIDE SEQUENCE</scope>
</reference>
<feature type="domain" description="B box-type" evidence="22">
    <location>
        <begin position="35"/>
        <end position="70"/>
    </location>
</feature>
<organism evidence="23 24">
    <name type="scientific">Astatotilapia calliptera</name>
    <name type="common">Eastern happy</name>
    <name type="synonym">Chromis callipterus</name>
    <dbReference type="NCBI Taxonomy" id="8154"/>
    <lineage>
        <taxon>Eukaryota</taxon>
        <taxon>Metazoa</taxon>
        <taxon>Chordata</taxon>
        <taxon>Craniata</taxon>
        <taxon>Vertebrata</taxon>
        <taxon>Euteleostomi</taxon>
        <taxon>Actinopterygii</taxon>
        <taxon>Neopterygii</taxon>
        <taxon>Teleostei</taxon>
        <taxon>Neoteleostei</taxon>
        <taxon>Acanthomorphata</taxon>
        <taxon>Ovalentaria</taxon>
        <taxon>Cichlomorphae</taxon>
        <taxon>Cichliformes</taxon>
        <taxon>Cichlidae</taxon>
        <taxon>African cichlids</taxon>
        <taxon>Pseudocrenilabrinae</taxon>
        <taxon>Haplochromini</taxon>
        <taxon>Astatotilapia</taxon>
    </lineage>
</organism>
<evidence type="ECO:0000256" key="7">
    <source>
        <dbReference type="ARBA" id="ARBA00022723"/>
    </source>
</evidence>
<dbReference type="InterPro" id="IPR001298">
    <property type="entry name" value="Filamin/ABP280_rpt"/>
</dbReference>
<evidence type="ECO:0000313" key="24">
    <source>
        <dbReference type="Proteomes" id="UP000265100"/>
    </source>
</evidence>
<evidence type="ECO:0000256" key="20">
    <source>
        <dbReference type="SAM" id="Coils"/>
    </source>
</evidence>
<comment type="catalytic activity">
    <reaction evidence="1">
        <text>S-ubiquitinyl-[E2 ubiquitin-conjugating enzyme]-L-cysteine + [acceptor protein]-L-lysine = [E2 ubiquitin-conjugating enzyme]-L-cysteine + N(6)-ubiquitinyl-[acceptor protein]-L-lysine.</text>
        <dbReference type="EC" id="2.3.2.27"/>
    </reaction>
</comment>
<feature type="repeat" description="NHL" evidence="19">
    <location>
        <begin position="569"/>
        <end position="612"/>
    </location>
</feature>
<proteinExistence type="inferred from homology"/>
<evidence type="ECO:0000256" key="9">
    <source>
        <dbReference type="ARBA" id="ARBA00022771"/>
    </source>
</evidence>